<dbReference type="PANTHER" id="PTHR10579:SF43">
    <property type="entry name" value="ZINC FINGER (C3HC4-TYPE RING FINGER) FAMILY PROTEIN"/>
    <property type="match status" value="1"/>
</dbReference>
<comment type="caution">
    <text evidence="2">The sequence shown here is derived from an EMBL/GenBank/DDBJ whole genome shotgun (WGS) entry which is preliminary data.</text>
</comment>
<dbReference type="InterPro" id="IPR002035">
    <property type="entry name" value="VWF_A"/>
</dbReference>
<feature type="domain" description="VWFA" evidence="1">
    <location>
        <begin position="698"/>
        <end position="880"/>
    </location>
</feature>
<evidence type="ECO:0000259" key="1">
    <source>
        <dbReference type="PROSITE" id="PS50234"/>
    </source>
</evidence>
<reference evidence="2 3" key="1">
    <citation type="submission" date="2020-08" db="EMBL/GenBank/DDBJ databases">
        <title>Clostridia isolated from Swiss meat.</title>
        <authorList>
            <person name="Wambui J."/>
            <person name="Stevens M.J.A."/>
            <person name="Stephan R."/>
        </authorList>
    </citation>
    <scope>NUCLEOTIDE SEQUENCE [LARGE SCALE GENOMIC DNA]</scope>
    <source>
        <strain evidence="2 3">CM001</strain>
    </source>
</reference>
<dbReference type="PANTHER" id="PTHR10579">
    <property type="entry name" value="CALCIUM-ACTIVATED CHLORIDE CHANNEL REGULATOR"/>
    <property type="match status" value="1"/>
</dbReference>
<dbReference type="AlphaFoldDB" id="A0A7X0SCY4"/>
<organism evidence="2 3">
    <name type="scientific">Clostridium gasigenes</name>
    <dbReference type="NCBI Taxonomy" id="94869"/>
    <lineage>
        <taxon>Bacteria</taxon>
        <taxon>Bacillati</taxon>
        <taxon>Bacillota</taxon>
        <taxon>Clostridia</taxon>
        <taxon>Eubacteriales</taxon>
        <taxon>Clostridiaceae</taxon>
        <taxon>Clostridium</taxon>
    </lineage>
</organism>
<dbReference type="SMART" id="SM00327">
    <property type="entry name" value="VWA"/>
    <property type="match status" value="2"/>
</dbReference>
<name>A0A7X0SCY4_9CLOT</name>
<dbReference type="Gene3D" id="3.40.50.410">
    <property type="entry name" value="von Willebrand factor, type A domain"/>
    <property type="match status" value="2"/>
</dbReference>
<dbReference type="Pfam" id="PF00092">
    <property type="entry name" value="VWA"/>
    <property type="match status" value="2"/>
</dbReference>
<gene>
    <name evidence="2" type="ORF">H7E68_11270</name>
</gene>
<sequence length="1141" mass="126894">MRFKWKGNKENYNKKGFFKISSSLLLCIFILGLIVIPKSEPVSADEIKPKIDVTYLGSNPQEPMTGQDIEVRYQVTPQPFQYKIVKEKEIVLVLDGSGSMNDNNKIGNLKAAANAFIDKLKPVENLKIGIVVYNYIAKINPTENKSINENEYLLDVRDPRLKAVINNIKPYSQTGTGDGLRVGEFLLQKGDPNADKTLILMSDGEPTCYSIKKTGQYYEKIDDFNYLENSNAIDIRVDDYAYRGKSGLEYATTIGGIIKKKNHNIFSIGYGLGYVNSSSNIKMQKIHTSMGGVVNKDPSDINNTFFASDEGAIESIFGKIADKLLKSYSINDVKVNGYLGNGLTAVDGFEVNGNNKDVISVPPIVYELTKINGEDWYTAKPIIITFKIKANEAGKYHIFDSNSKLEYTAVDGKKISVPIADTSIVIKKFAIEDSKKLQVDFYPEKSGYLMGDSAKVVAGFTKPKGDEFNFNNAKFDITNGIPATIELKEGKPGLDFGTINDGVPTQQYSFNIKDNITESTNETTSHIINGKYSYIVKQDGSTAEVSGSKDAAINIKRGSVLAEIVDINGEKINSGIKVSLQDTATNSTFSTKESEEIDNGVVKFNTIPTGNYKATLTNIPAGYEFANGKEAIVSVNYENNIAKYKFVLNDISSINVNPNININYKRSIPENPTVGEDIDVDYEIVPESFKLSKSEREEIVLVLDGSSVDVDKLKVDANKFIQNLKTFMNGWHPEGILYNVKIGIVVYSSGANIYETNSSEILIDKDDGGFEQFINGIEPSKGKNIGEGLRKAEYILTHPEKSSVNANKTVILMSELPTEYDIKIGSVIKDKGYNVFTIGYGLGNKDKEKKMKEIHSSMGGTDKTFFKSGTEVIGNIIEEMNHKDSLQKYYRVNNLELKVRTGDAFDEVDGFGEGNNKAHTIKIPEIIYEKNEKNQQYEAKKIPKTFKIKANKPGEHYVFNETNENLMEYTNFKNEKISKKIPNHKINISDSIYEIKHGLYEGVKDNQISISEENVTIAGGTNVNFGAEFTTKSTAPTINLGIDENYEDIKKIKVYKLIDGELEEIDMQITQGSIIDKKKSYKIVLPKGISTGTKILIRYSAKLPNSKKIEYINSIKVGSSLKNATVTTTDTDEKDRLPDLF</sequence>
<dbReference type="CDD" id="cd00198">
    <property type="entry name" value="vWFA"/>
    <property type="match status" value="2"/>
</dbReference>
<proteinExistence type="predicted"/>
<protein>
    <submittedName>
        <fullName evidence="2">VWA domain-containing protein</fullName>
    </submittedName>
</protein>
<feature type="domain" description="VWFA" evidence="1">
    <location>
        <begin position="89"/>
        <end position="320"/>
    </location>
</feature>
<dbReference type="EMBL" id="JACKWY010000006">
    <property type="protein sequence ID" value="MBB6715287.1"/>
    <property type="molecule type" value="Genomic_DNA"/>
</dbReference>
<dbReference type="RefSeq" id="WP_185164610.1">
    <property type="nucleotide sequence ID" value="NZ_JACKWY010000006.1"/>
</dbReference>
<evidence type="ECO:0000313" key="2">
    <source>
        <dbReference type="EMBL" id="MBB6715287.1"/>
    </source>
</evidence>
<evidence type="ECO:0000313" key="3">
    <source>
        <dbReference type="Proteomes" id="UP000585258"/>
    </source>
</evidence>
<dbReference type="InterPro" id="IPR051266">
    <property type="entry name" value="CLCR"/>
</dbReference>
<dbReference type="SUPFAM" id="SSF53300">
    <property type="entry name" value="vWA-like"/>
    <property type="match status" value="2"/>
</dbReference>
<dbReference type="PROSITE" id="PS50234">
    <property type="entry name" value="VWFA"/>
    <property type="match status" value="2"/>
</dbReference>
<accession>A0A7X0SCY4</accession>
<dbReference type="InterPro" id="IPR036465">
    <property type="entry name" value="vWFA_dom_sf"/>
</dbReference>
<dbReference type="Proteomes" id="UP000585258">
    <property type="component" value="Unassembled WGS sequence"/>
</dbReference>